<evidence type="ECO:0000256" key="1">
    <source>
        <dbReference type="SAM" id="MobiDB-lite"/>
    </source>
</evidence>
<dbReference type="AlphaFoldDB" id="A0A834WBD7"/>
<organism evidence="3 4">
    <name type="scientific">Senna tora</name>
    <dbReference type="NCBI Taxonomy" id="362788"/>
    <lineage>
        <taxon>Eukaryota</taxon>
        <taxon>Viridiplantae</taxon>
        <taxon>Streptophyta</taxon>
        <taxon>Embryophyta</taxon>
        <taxon>Tracheophyta</taxon>
        <taxon>Spermatophyta</taxon>
        <taxon>Magnoliopsida</taxon>
        <taxon>eudicotyledons</taxon>
        <taxon>Gunneridae</taxon>
        <taxon>Pentapetalae</taxon>
        <taxon>rosids</taxon>
        <taxon>fabids</taxon>
        <taxon>Fabales</taxon>
        <taxon>Fabaceae</taxon>
        <taxon>Caesalpinioideae</taxon>
        <taxon>Cassia clade</taxon>
        <taxon>Senna</taxon>
    </lineage>
</organism>
<dbReference type="Proteomes" id="UP000634136">
    <property type="component" value="Unassembled WGS sequence"/>
</dbReference>
<name>A0A834WBD7_9FABA</name>
<keyword evidence="4" id="KW-1185">Reference proteome</keyword>
<feature type="chain" id="PRO_5032673416" evidence="2">
    <location>
        <begin position="24"/>
        <end position="60"/>
    </location>
</feature>
<feature type="signal peptide" evidence="2">
    <location>
        <begin position="1"/>
        <end position="23"/>
    </location>
</feature>
<protein>
    <submittedName>
        <fullName evidence="3">Uncharacterized protein</fullName>
    </submittedName>
</protein>
<gene>
    <name evidence="3" type="ORF">G2W53_030171</name>
</gene>
<keyword evidence="2" id="KW-0732">Signal</keyword>
<comment type="caution">
    <text evidence="3">The sequence shown here is derived from an EMBL/GenBank/DDBJ whole genome shotgun (WGS) entry which is preliminary data.</text>
</comment>
<feature type="region of interest" description="Disordered" evidence="1">
    <location>
        <begin position="25"/>
        <end position="60"/>
    </location>
</feature>
<accession>A0A834WBD7</accession>
<evidence type="ECO:0000256" key="2">
    <source>
        <dbReference type="SAM" id="SignalP"/>
    </source>
</evidence>
<dbReference type="EMBL" id="JAAIUW010000009">
    <property type="protein sequence ID" value="KAF7816202.1"/>
    <property type="molecule type" value="Genomic_DNA"/>
</dbReference>
<feature type="compositionally biased region" description="Basic and acidic residues" evidence="1">
    <location>
        <begin position="35"/>
        <end position="46"/>
    </location>
</feature>
<evidence type="ECO:0000313" key="4">
    <source>
        <dbReference type="Proteomes" id="UP000634136"/>
    </source>
</evidence>
<evidence type="ECO:0000313" key="3">
    <source>
        <dbReference type="EMBL" id="KAF7816202.1"/>
    </source>
</evidence>
<sequence>MKLFWYLLRLFCLLLLLFHPSIAARPSPSPSPAPDPHEGRQADQKIKSPPAPIGNSSSRP</sequence>
<proteinExistence type="predicted"/>
<reference evidence="3" key="1">
    <citation type="submission" date="2020-09" db="EMBL/GenBank/DDBJ databases">
        <title>Genome-Enabled Discovery of Anthraquinone Biosynthesis in Senna tora.</title>
        <authorList>
            <person name="Kang S.-H."/>
            <person name="Pandey R.P."/>
            <person name="Lee C.-M."/>
            <person name="Sim J.-S."/>
            <person name="Jeong J.-T."/>
            <person name="Choi B.-S."/>
            <person name="Jung M."/>
            <person name="Ginzburg D."/>
            <person name="Zhao K."/>
            <person name="Won S.Y."/>
            <person name="Oh T.-J."/>
            <person name="Yu Y."/>
            <person name="Kim N.-H."/>
            <person name="Lee O.R."/>
            <person name="Lee T.-H."/>
            <person name="Bashyal P."/>
            <person name="Kim T.-S."/>
            <person name="Lee W.-H."/>
            <person name="Kawkins C."/>
            <person name="Kim C.-K."/>
            <person name="Kim J.S."/>
            <person name="Ahn B.O."/>
            <person name="Rhee S.Y."/>
            <person name="Sohng J.K."/>
        </authorList>
    </citation>
    <scope>NUCLEOTIDE SEQUENCE</scope>
    <source>
        <tissue evidence="3">Leaf</tissue>
    </source>
</reference>